<keyword evidence="2" id="KW-1185">Reference proteome</keyword>
<evidence type="ECO:0000313" key="1">
    <source>
        <dbReference type="EMBL" id="GGO66649.1"/>
    </source>
</evidence>
<comment type="caution">
    <text evidence="1">The sequence shown here is derived from an EMBL/GenBank/DDBJ whole genome shotgun (WGS) entry which is preliminary data.</text>
</comment>
<dbReference type="EMBL" id="BMMQ01000010">
    <property type="protein sequence ID" value="GGO66649.1"/>
    <property type="molecule type" value="Genomic_DNA"/>
</dbReference>
<evidence type="ECO:0000313" key="2">
    <source>
        <dbReference type="Proteomes" id="UP000638043"/>
    </source>
</evidence>
<sequence length="196" mass="21045">MHTPPDMDAVLDCVARDRADGLIGRWSSSTVIDENVGEAVVECGVFERIHETGGVNARFPIGNAGLIHVYGYLFSTVLTPYGYKSERWTDGVLAAALGRPAGYFRLGDGDETPLARVLGSAEPLLLDPPANARVAEWDADGVRQRAIVTGGVLVSGLDDGEGMRLLTIFPVADEEAFLRDLATEPPRLRWNAALPA</sequence>
<reference evidence="2" key="1">
    <citation type="journal article" date="2019" name="Int. J. Syst. Evol. Microbiol.">
        <title>The Global Catalogue of Microorganisms (GCM) 10K type strain sequencing project: providing services to taxonomists for standard genome sequencing and annotation.</title>
        <authorList>
            <consortium name="The Broad Institute Genomics Platform"/>
            <consortium name="The Broad Institute Genome Sequencing Center for Infectious Disease"/>
            <person name="Wu L."/>
            <person name="Ma J."/>
        </authorList>
    </citation>
    <scope>NUCLEOTIDE SEQUENCE [LARGE SCALE GENOMIC DNA]</scope>
    <source>
        <strain evidence="2">CGMCC 4.7181</strain>
    </source>
</reference>
<gene>
    <name evidence="1" type="ORF">GCM10010910_26560</name>
</gene>
<name>A0ABQ2N4T3_9MICO</name>
<protein>
    <recommendedName>
        <fullName evidence="3">Amino acid deaminase</fullName>
    </recommendedName>
</protein>
<accession>A0ABQ2N4T3</accession>
<evidence type="ECO:0008006" key="3">
    <source>
        <dbReference type="Google" id="ProtNLM"/>
    </source>
</evidence>
<proteinExistence type="predicted"/>
<dbReference type="RefSeq" id="WP_188702682.1">
    <property type="nucleotide sequence ID" value="NZ_BMMQ01000010.1"/>
</dbReference>
<dbReference type="Proteomes" id="UP000638043">
    <property type="component" value="Unassembled WGS sequence"/>
</dbReference>
<organism evidence="1 2">
    <name type="scientific">Microbacterium nanhaiense</name>
    <dbReference type="NCBI Taxonomy" id="1301026"/>
    <lineage>
        <taxon>Bacteria</taxon>
        <taxon>Bacillati</taxon>
        <taxon>Actinomycetota</taxon>
        <taxon>Actinomycetes</taxon>
        <taxon>Micrococcales</taxon>
        <taxon>Microbacteriaceae</taxon>
        <taxon>Microbacterium</taxon>
    </lineage>
</organism>